<proteinExistence type="predicted"/>
<dbReference type="EMBL" id="ADVG01000001">
    <property type="protein sequence ID" value="EFH89193.1"/>
    <property type="molecule type" value="Genomic_DNA"/>
</dbReference>
<evidence type="ECO:0000256" key="1">
    <source>
        <dbReference type="PROSITE-ProRule" id="PRU00325"/>
    </source>
</evidence>
<keyword evidence="1" id="KW-0863">Zinc-finger</keyword>
<dbReference type="RefSeq" id="WP_007905623.1">
    <property type="nucleotide sequence ID" value="NZ_ADVG01000001.1"/>
</dbReference>
<sequence length="596" mass="68018">MKSILALTEHDIRRFVGKQNFSKGQQSVRNGAIVGPVRQGMILKAYCYGSLPEPYRVQVAFDDTSITTTLCSCSGDTSIDGKCACEHVAALLLTWHMRPGAFTQMDDIDTILERQSKAQLLTLIKQLFQKQPEVEWQLTMPPPPGHKRVPVDTDEYRRQVDAAFQHASREWDAVYGISSDLSTITATAVHFAQQRNYANSAAIYEVVARETLSYYSSYHDEDGALGRIVQECVEGLGACLENEPDDELLRKQILTAIFEVYRFDVDHGGFGLTKDIPSEFLQSTTPEEKHQIAQWVHAALAELQQNKQESEWRWQHYGSLLLALEADRLSDEEFLRIGRETKSVQEVVARLLELSRVDEAVQDASQVDGWQVVKLADLFVQYGQDVAIERMMYEKAQQERHTIAAEWLKNHHLAKNHLAAALEMAELIFRKRPWLAEYQKIRELAIQLGTWEAARQATHTFLKTMHNTSTLVEIALDEGDSEQALHLLEAARPHGHEGYQWKYDYARTPDVALKAAERTEEAYPHASIDLYQQHVEHLITERGRGNYQVACRYLVKIRSLYEKLDEPEQRTNYIASLRKLHSRLSTLKEELAVAGL</sequence>
<protein>
    <submittedName>
        <fullName evidence="3">Zinc finger SWIM domain protein</fullName>
    </submittedName>
</protein>
<dbReference type="AlphaFoldDB" id="D6TID6"/>
<keyword evidence="1" id="KW-0479">Metal-binding</keyword>
<accession>D6TID6</accession>
<evidence type="ECO:0000259" key="2">
    <source>
        <dbReference type="PROSITE" id="PS50966"/>
    </source>
</evidence>
<dbReference type="eggNOG" id="COG4715">
    <property type="taxonomic scope" value="Bacteria"/>
</dbReference>
<dbReference type="InParanoid" id="D6TID6"/>
<name>D6TID6_KTERA</name>
<dbReference type="OrthoDB" id="7593573at2"/>
<feature type="domain" description="SWIM-type" evidence="2">
    <location>
        <begin position="55"/>
        <end position="96"/>
    </location>
</feature>
<dbReference type="InterPro" id="IPR007527">
    <property type="entry name" value="Znf_SWIM"/>
</dbReference>
<dbReference type="PROSITE" id="PS50966">
    <property type="entry name" value="ZF_SWIM"/>
    <property type="match status" value="1"/>
</dbReference>
<dbReference type="GO" id="GO:0008270">
    <property type="term" value="F:zinc ion binding"/>
    <property type="evidence" value="ECO:0007669"/>
    <property type="project" value="UniProtKB-KW"/>
</dbReference>
<keyword evidence="1" id="KW-0862">Zinc</keyword>
<comment type="caution">
    <text evidence="3">The sequence shown here is derived from an EMBL/GenBank/DDBJ whole genome shotgun (WGS) entry which is preliminary data.</text>
</comment>
<keyword evidence="4" id="KW-1185">Reference proteome</keyword>
<organism evidence="3 4">
    <name type="scientific">Ktedonobacter racemifer DSM 44963</name>
    <dbReference type="NCBI Taxonomy" id="485913"/>
    <lineage>
        <taxon>Bacteria</taxon>
        <taxon>Bacillati</taxon>
        <taxon>Chloroflexota</taxon>
        <taxon>Ktedonobacteria</taxon>
        <taxon>Ktedonobacterales</taxon>
        <taxon>Ktedonobacteraceae</taxon>
        <taxon>Ktedonobacter</taxon>
    </lineage>
</organism>
<gene>
    <name evidence="3" type="ORF">Krac_10735</name>
</gene>
<reference evidence="3 4" key="1">
    <citation type="journal article" date="2011" name="Stand. Genomic Sci.">
        <title>Non-contiguous finished genome sequence and contextual data of the filamentous soil bacterium Ktedonobacter racemifer type strain (SOSP1-21).</title>
        <authorList>
            <person name="Chang Y.J."/>
            <person name="Land M."/>
            <person name="Hauser L."/>
            <person name="Chertkov O."/>
            <person name="Del Rio T.G."/>
            <person name="Nolan M."/>
            <person name="Copeland A."/>
            <person name="Tice H."/>
            <person name="Cheng J.F."/>
            <person name="Lucas S."/>
            <person name="Han C."/>
            <person name="Goodwin L."/>
            <person name="Pitluck S."/>
            <person name="Ivanova N."/>
            <person name="Ovchinikova G."/>
            <person name="Pati A."/>
            <person name="Chen A."/>
            <person name="Palaniappan K."/>
            <person name="Mavromatis K."/>
            <person name="Liolios K."/>
            <person name="Brettin T."/>
            <person name="Fiebig A."/>
            <person name="Rohde M."/>
            <person name="Abt B."/>
            <person name="Goker M."/>
            <person name="Detter J.C."/>
            <person name="Woyke T."/>
            <person name="Bristow J."/>
            <person name="Eisen J.A."/>
            <person name="Markowitz V."/>
            <person name="Hugenholtz P."/>
            <person name="Kyrpides N.C."/>
            <person name="Klenk H.P."/>
            <person name="Lapidus A."/>
        </authorList>
    </citation>
    <scope>NUCLEOTIDE SEQUENCE [LARGE SCALE GENOMIC DNA]</scope>
    <source>
        <strain evidence="4">DSM 44963</strain>
    </source>
</reference>
<evidence type="ECO:0000313" key="3">
    <source>
        <dbReference type="EMBL" id="EFH89193.1"/>
    </source>
</evidence>
<dbReference type="Proteomes" id="UP000004508">
    <property type="component" value="Unassembled WGS sequence"/>
</dbReference>
<dbReference type="STRING" id="485913.Krac_10735"/>
<evidence type="ECO:0000313" key="4">
    <source>
        <dbReference type="Proteomes" id="UP000004508"/>
    </source>
</evidence>